<dbReference type="EMBL" id="BAABEX010000024">
    <property type="protein sequence ID" value="GAA4426108.1"/>
    <property type="molecule type" value="Genomic_DNA"/>
</dbReference>
<reference evidence="6" key="1">
    <citation type="journal article" date="2019" name="Int. J. Syst. Evol. Microbiol.">
        <title>The Global Catalogue of Microorganisms (GCM) 10K type strain sequencing project: providing services to taxonomists for standard genome sequencing and annotation.</title>
        <authorList>
            <consortium name="The Broad Institute Genomics Platform"/>
            <consortium name="The Broad Institute Genome Sequencing Center for Infectious Disease"/>
            <person name="Wu L."/>
            <person name="Ma J."/>
        </authorList>
    </citation>
    <scope>NUCLEOTIDE SEQUENCE [LARGE SCALE GENOMIC DNA]</scope>
    <source>
        <strain evidence="6">JCM 31890</strain>
    </source>
</reference>
<evidence type="ECO:0000256" key="3">
    <source>
        <dbReference type="SAM" id="MobiDB-lite"/>
    </source>
</evidence>
<dbReference type="Gene3D" id="1.10.10.60">
    <property type="entry name" value="Homeodomain-like"/>
    <property type="match status" value="1"/>
</dbReference>
<dbReference type="PANTHER" id="PTHR30055:SF235">
    <property type="entry name" value="TRANSCRIPTIONAL REGULATORY PROTEIN"/>
    <property type="match status" value="1"/>
</dbReference>
<comment type="caution">
    <text evidence="5">The sequence shown here is derived from an EMBL/GenBank/DDBJ whole genome shotgun (WGS) entry which is preliminary data.</text>
</comment>
<name>A0ABP8LCY0_9BURK</name>
<evidence type="ECO:0000259" key="4">
    <source>
        <dbReference type="PROSITE" id="PS50977"/>
    </source>
</evidence>
<dbReference type="SUPFAM" id="SSF48498">
    <property type="entry name" value="Tetracyclin repressor-like, C-terminal domain"/>
    <property type="match status" value="1"/>
</dbReference>
<protein>
    <recommendedName>
        <fullName evidence="4">HTH tetR-type domain-containing protein</fullName>
    </recommendedName>
</protein>
<gene>
    <name evidence="5" type="ORF">GCM10023090_21610</name>
</gene>
<dbReference type="SUPFAM" id="SSF46689">
    <property type="entry name" value="Homeodomain-like"/>
    <property type="match status" value="1"/>
</dbReference>
<keyword evidence="6" id="KW-1185">Reference proteome</keyword>
<dbReference type="PROSITE" id="PS50977">
    <property type="entry name" value="HTH_TETR_2"/>
    <property type="match status" value="1"/>
</dbReference>
<sequence length="247" mass="27058">MRGMSSRTPVRVLAPPASAPAAQRTARSDGEDTRARLLQAAFALFAERGYAQTSVRAIAQAAGSNVAAIAYHFGDKAGLYSATFYEPLGSSGALVPLLQDHSRALPDVLHAYFASLLKPLEQDDLIRQAIRLHVRELLEPTHVWPELIERECRGPHLALVQRLCAHLGLPRADDDLHRLVFTIHGLLMQMWTQRDALEAVAPRLARPAAVSGWVERLTGFALALIDSETLRRGLPAPLLLPRKDPAP</sequence>
<dbReference type="InterPro" id="IPR009057">
    <property type="entry name" value="Homeodomain-like_sf"/>
</dbReference>
<evidence type="ECO:0000256" key="1">
    <source>
        <dbReference type="ARBA" id="ARBA00023125"/>
    </source>
</evidence>
<evidence type="ECO:0000313" key="6">
    <source>
        <dbReference type="Proteomes" id="UP001501788"/>
    </source>
</evidence>
<accession>A0ABP8LCY0</accession>
<dbReference type="Proteomes" id="UP001501788">
    <property type="component" value="Unassembled WGS sequence"/>
</dbReference>
<dbReference type="PANTHER" id="PTHR30055">
    <property type="entry name" value="HTH-TYPE TRANSCRIPTIONAL REGULATOR RUTR"/>
    <property type="match status" value="1"/>
</dbReference>
<dbReference type="InterPro" id="IPR015292">
    <property type="entry name" value="Tscrpt_reg_YbiH_C"/>
</dbReference>
<dbReference type="Gene3D" id="1.10.357.10">
    <property type="entry name" value="Tetracycline Repressor, domain 2"/>
    <property type="match status" value="1"/>
</dbReference>
<dbReference type="Pfam" id="PF09209">
    <property type="entry name" value="CecR_C"/>
    <property type="match status" value="1"/>
</dbReference>
<dbReference type="InterPro" id="IPR050109">
    <property type="entry name" value="HTH-type_TetR-like_transc_reg"/>
</dbReference>
<dbReference type="InterPro" id="IPR036271">
    <property type="entry name" value="Tet_transcr_reg_TetR-rel_C_sf"/>
</dbReference>
<dbReference type="InterPro" id="IPR001647">
    <property type="entry name" value="HTH_TetR"/>
</dbReference>
<keyword evidence="1 2" id="KW-0238">DNA-binding</keyword>
<evidence type="ECO:0000313" key="5">
    <source>
        <dbReference type="EMBL" id="GAA4426108.1"/>
    </source>
</evidence>
<evidence type="ECO:0000256" key="2">
    <source>
        <dbReference type="PROSITE-ProRule" id="PRU00335"/>
    </source>
</evidence>
<organism evidence="5 6">
    <name type="scientific">Acidovorax lacteus</name>
    <dbReference type="NCBI Taxonomy" id="1924988"/>
    <lineage>
        <taxon>Bacteria</taxon>
        <taxon>Pseudomonadati</taxon>
        <taxon>Pseudomonadota</taxon>
        <taxon>Betaproteobacteria</taxon>
        <taxon>Burkholderiales</taxon>
        <taxon>Comamonadaceae</taxon>
        <taxon>Acidovorax</taxon>
    </lineage>
</organism>
<feature type="DNA-binding region" description="H-T-H motif" evidence="2">
    <location>
        <begin position="54"/>
        <end position="73"/>
    </location>
</feature>
<feature type="region of interest" description="Disordered" evidence="3">
    <location>
        <begin position="1"/>
        <end position="30"/>
    </location>
</feature>
<proteinExistence type="predicted"/>
<dbReference type="PRINTS" id="PR00455">
    <property type="entry name" value="HTHTETR"/>
</dbReference>
<dbReference type="Pfam" id="PF00440">
    <property type="entry name" value="TetR_N"/>
    <property type="match status" value="1"/>
</dbReference>
<feature type="domain" description="HTH tetR-type" evidence="4">
    <location>
        <begin position="31"/>
        <end position="91"/>
    </location>
</feature>